<organism evidence="2 3">
    <name type="scientific">Microcella daejeonensis</name>
    <dbReference type="NCBI Taxonomy" id="2994971"/>
    <lineage>
        <taxon>Bacteria</taxon>
        <taxon>Bacillati</taxon>
        <taxon>Actinomycetota</taxon>
        <taxon>Actinomycetes</taxon>
        <taxon>Micrococcales</taxon>
        <taxon>Microbacteriaceae</taxon>
        <taxon>Microcella</taxon>
    </lineage>
</organism>
<protein>
    <submittedName>
        <fullName evidence="2">NAD(P)-dependent alcohol dehydrogenase</fullName>
    </submittedName>
</protein>
<proteinExistence type="predicted"/>
<accession>A0A9E8S8E1</accession>
<dbReference type="CDD" id="cd08267">
    <property type="entry name" value="MDR1"/>
    <property type="match status" value="1"/>
</dbReference>
<dbReference type="SUPFAM" id="SSF50129">
    <property type="entry name" value="GroES-like"/>
    <property type="match status" value="1"/>
</dbReference>
<dbReference type="InterPro" id="IPR036291">
    <property type="entry name" value="NAD(P)-bd_dom_sf"/>
</dbReference>
<dbReference type="InterPro" id="IPR050700">
    <property type="entry name" value="YIM1/Zinc_Alcohol_DH_Fams"/>
</dbReference>
<dbReference type="SMART" id="SM00829">
    <property type="entry name" value="PKS_ER"/>
    <property type="match status" value="1"/>
</dbReference>
<dbReference type="RefSeq" id="WP_267780537.1">
    <property type="nucleotide sequence ID" value="NZ_CP113089.1"/>
</dbReference>
<feature type="domain" description="Enoyl reductase (ER)" evidence="1">
    <location>
        <begin position="30"/>
        <end position="338"/>
    </location>
</feature>
<dbReference type="Proteomes" id="UP001164706">
    <property type="component" value="Chromosome"/>
</dbReference>
<dbReference type="Gene3D" id="3.90.180.10">
    <property type="entry name" value="Medium-chain alcohol dehydrogenases, catalytic domain"/>
    <property type="match status" value="1"/>
</dbReference>
<dbReference type="InterPro" id="IPR011032">
    <property type="entry name" value="GroES-like_sf"/>
</dbReference>
<evidence type="ECO:0000313" key="3">
    <source>
        <dbReference type="Proteomes" id="UP001164706"/>
    </source>
</evidence>
<dbReference type="PANTHER" id="PTHR11695:SF294">
    <property type="entry name" value="RETICULON-4-INTERACTING PROTEIN 1, MITOCHONDRIAL"/>
    <property type="match status" value="1"/>
</dbReference>
<dbReference type="Pfam" id="PF13602">
    <property type="entry name" value="ADH_zinc_N_2"/>
    <property type="match status" value="1"/>
</dbReference>
<dbReference type="AlphaFoldDB" id="A0A9E8S8E1"/>
<dbReference type="InterPro" id="IPR020843">
    <property type="entry name" value="ER"/>
</dbReference>
<dbReference type="EMBL" id="CP113089">
    <property type="protein sequence ID" value="WAB80824.1"/>
    <property type="molecule type" value="Genomic_DNA"/>
</dbReference>
<sequence>MTETQPTPSAPVGAAATMRAVVQHAYGETEVLDTVTLPLPAVRPGAVRVRVEAVSPDAGTVHLMRGRPLMIRAVLGRRRPRQPIIGLAFAGVVESIGEGVRDLAVSDRVAGTAPAAMAEYVVARADRVARIPNGVTMAQAATLPVSGGTALQALRAAGELRPGARVLVIGAGGGVGSFLTQLAVARGARVTGLASASKAAFVRSLGAERVIDHRAVREPADWGRYDVVIDTADGRALHVLRRALTPRGTLVIVGADHVGGPVLEGFDRQLRALLLNPWVRHRVTSVAQRENAADIAALLAEVAAGRLAPAVDEVAPLAEVVPAMQRLAARTVRGKLVVALR</sequence>
<dbReference type="KEGG" id="mdb:OVN18_09645"/>
<dbReference type="InterPro" id="IPR013154">
    <property type="entry name" value="ADH-like_N"/>
</dbReference>
<evidence type="ECO:0000259" key="1">
    <source>
        <dbReference type="SMART" id="SM00829"/>
    </source>
</evidence>
<evidence type="ECO:0000313" key="2">
    <source>
        <dbReference type="EMBL" id="WAB80824.1"/>
    </source>
</evidence>
<gene>
    <name evidence="2" type="ORF">OVN18_09645</name>
</gene>
<keyword evidence="3" id="KW-1185">Reference proteome</keyword>
<dbReference type="PANTHER" id="PTHR11695">
    <property type="entry name" value="ALCOHOL DEHYDROGENASE RELATED"/>
    <property type="match status" value="1"/>
</dbReference>
<reference evidence="2" key="1">
    <citation type="submission" date="2022-11" db="EMBL/GenBank/DDBJ databases">
        <title>Description of Microcella daejonensis nov. sp, isolated from riverside soil.</title>
        <authorList>
            <person name="Molina K.M."/>
            <person name="Kim S.B."/>
        </authorList>
    </citation>
    <scope>NUCLEOTIDE SEQUENCE</scope>
    <source>
        <strain evidence="2">MMS21-STM12</strain>
    </source>
</reference>
<dbReference type="SUPFAM" id="SSF51735">
    <property type="entry name" value="NAD(P)-binding Rossmann-fold domains"/>
    <property type="match status" value="1"/>
</dbReference>
<dbReference type="Gene3D" id="3.40.50.720">
    <property type="entry name" value="NAD(P)-binding Rossmann-like Domain"/>
    <property type="match status" value="1"/>
</dbReference>
<dbReference type="GO" id="GO:0016491">
    <property type="term" value="F:oxidoreductase activity"/>
    <property type="evidence" value="ECO:0007669"/>
    <property type="project" value="InterPro"/>
</dbReference>
<dbReference type="Pfam" id="PF08240">
    <property type="entry name" value="ADH_N"/>
    <property type="match status" value="1"/>
</dbReference>
<name>A0A9E8S8E1_9MICO</name>